<comment type="PTM">
    <text evidence="5">Carbamylation allows a single lysine to coordinate two zinc ions.</text>
</comment>
<sequence length="384" mass="40822">MPMFTLLKNAEVYQPRYLGRQDVLLCGEKIVAIDTALQVAALPGQCEVIDCRGKILAPGLIDQHVHLIGGGGEGGFASRTPAVSLSRLVRAGTTCVVGVLGTDGISRSPKDLYAKMQGLNREGLSAYMHTGSYELPTRTISGTIRDDIAFIERVLGVKIALADHRGSFPTSQELLRIVSDIRVAALLAGKKGLLHIHLGALPDAFAQINELLARGLPIHHISPTHVARTEALFADAIAFARAGGHIDVTSGGSRFLEPACAVKLALESGVAADRITISSDGNGSMPRFDAQGNMVALEAAPLDGNLLLLPQLVDQQIPLAQALAMVSSNVAEALGIDKGRILPGKDADLCLFDDNLRPERVYARGRLMLKGEEYLAMGNFEQGN</sequence>
<dbReference type="AlphaFoldDB" id="D4F449"/>
<dbReference type="PANTHER" id="PTHR11647:SF1">
    <property type="entry name" value="COLLAPSIN RESPONSE MEDIATOR PROTEIN"/>
    <property type="match status" value="1"/>
</dbReference>
<keyword evidence="1 4" id="KW-0479">Metal-binding</keyword>
<keyword evidence="1" id="KW-0645">Protease</keyword>
<comment type="similarity">
    <text evidence="1">Belongs to the peptidase M38 family.</text>
</comment>
<dbReference type="Gene3D" id="3.20.20.140">
    <property type="entry name" value="Metal-dependent hydrolases"/>
    <property type="match status" value="1"/>
</dbReference>
<feature type="active site" description="Proton acceptor" evidence="2">
    <location>
        <position position="280"/>
    </location>
</feature>
<evidence type="ECO:0000313" key="7">
    <source>
        <dbReference type="EMBL" id="EFE23459.1"/>
    </source>
</evidence>
<feature type="binding site" evidence="4">
    <location>
        <position position="280"/>
    </location>
    <ligand>
        <name>Zn(2+)</name>
        <dbReference type="ChEBI" id="CHEBI:29105"/>
        <label>1</label>
        <note>catalytic</note>
    </ligand>
</feature>
<dbReference type="InterPro" id="IPR011059">
    <property type="entry name" value="Metal-dep_hydrolase_composite"/>
</dbReference>
<feature type="binding site" description="via carbamate group" evidence="4">
    <location>
        <position position="158"/>
    </location>
    <ligand>
        <name>Zn(2+)</name>
        <dbReference type="ChEBI" id="CHEBI:29105"/>
        <label>2</label>
        <note>catalytic</note>
    </ligand>
</feature>
<keyword evidence="1 4" id="KW-0862">Zinc</keyword>
<gene>
    <name evidence="7" type="primary">iadA</name>
    <name evidence="7" type="ORF">EDWATA_01519</name>
</gene>
<dbReference type="InterPro" id="IPR032466">
    <property type="entry name" value="Metal_Hydrolase"/>
</dbReference>
<feature type="binding site" evidence="4">
    <location>
        <position position="66"/>
    </location>
    <ligand>
        <name>Zn(2+)</name>
        <dbReference type="ChEBI" id="CHEBI:29105"/>
        <label>1</label>
        <note>catalytic</note>
    </ligand>
</feature>
<evidence type="ECO:0000256" key="2">
    <source>
        <dbReference type="PIRSR" id="PIRSR001238-1"/>
    </source>
</evidence>
<feature type="binding site" evidence="3">
    <location>
        <position position="165"/>
    </location>
    <ligand>
        <name>substrate</name>
    </ligand>
</feature>
<dbReference type="GO" id="GO:0046872">
    <property type="term" value="F:metal ion binding"/>
    <property type="evidence" value="ECO:0007669"/>
    <property type="project" value="UniProtKB-KW"/>
</dbReference>
<comment type="function">
    <text evidence="1">Catalyzes the hydrolytic cleavage of a subset of L-isoaspartyl (L-beta-aspartyl) dipeptides. Used to degrade proteins damaged by L-isoaspartyl residues formation.</text>
</comment>
<reference evidence="7 8" key="1">
    <citation type="submission" date="2010-02" db="EMBL/GenBank/DDBJ databases">
        <authorList>
            <person name="Weinstock G."/>
            <person name="Sodergren E."/>
            <person name="Clifton S."/>
            <person name="Fulton L."/>
            <person name="Fulton B."/>
            <person name="Courtney L."/>
            <person name="Fronick C."/>
            <person name="Harrison M."/>
            <person name="Strong C."/>
            <person name="Farmer C."/>
            <person name="Delahaunty K."/>
            <person name="Markovic C."/>
            <person name="Hall O."/>
            <person name="Minx P."/>
            <person name="Tomlinson C."/>
            <person name="Mitreva M."/>
            <person name="Nelson J."/>
            <person name="Hou S."/>
            <person name="Wollam A."/>
            <person name="Pepin K.H."/>
            <person name="Johnson M."/>
            <person name="Bhonagiri V."/>
            <person name="Zhang X."/>
            <person name="Suruliraj S."/>
            <person name="Warren W."/>
            <person name="Chinwalla A."/>
            <person name="Mardis E.R."/>
            <person name="Wilson R.K."/>
        </authorList>
    </citation>
    <scope>NUCLEOTIDE SEQUENCE [LARGE SCALE GENOMIC DNA]</scope>
    <source>
        <strain evidence="7 8">ATCC 23685</strain>
    </source>
</reference>
<dbReference type="PIRSF" id="PIRSF001238">
    <property type="entry name" value="IadA"/>
    <property type="match status" value="1"/>
</dbReference>
<feature type="binding site" evidence="4">
    <location>
        <position position="64"/>
    </location>
    <ligand>
        <name>Zn(2+)</name>
        <dbReference type="ChEBI" id="CHEBI:29105"/>
        <label>1</label>
        <note>catalytic</note>
    </ligand>
</feature>
<name>D4F449_EDWTA</name>
<feature type="modified residue" description="N6-carboxylysine" evidence="5">
    <location>
        <position position="158"/>
    </location>
</feature>
<feature type="binding site" evidence="3">
    <location>
        <position position="133"/>
    </location>
    <ligand>
        <name>substrate</name>
    </ligand>
</feature>
<dbReference type="GO" id="GO:0008237">
    <property type="term" value="F:metallopeptidase activity"/>
    <property type="evidence" value="ECO:0007669"/>
    <property type="project" value="UniProtKB-KW"/>
</dbReference>
<feature type="domain" description="Amidohydrolase-related" evidence="6">
    <location>
        <begin position="55"/>
        <end position="359"/>
    </location>
</feature>
<dbReference type="SUPFAM" id="SSF51338">
    <property type="entry name" value="Composite domain of metallo-dependent hydrolases"/>
    <property type="match status" value="1"/>
</dbReference>
<feature type="binding site" evidence="3">
    <location>
        <begin position="71"/>
        <end position="73"/>
    </location>
    <ligand>
        <name>substrate</name>
    </ligand>
</feature>
<dbReference type="EMBL" id="ADGK01000086">
    <property type="protein sequence ID" value="EFE23459.1"/>
    <property type="molecule type" value="Genomic_DNA"/>
</dbReference>
<dbReference type="Pfam" id="PF01979">
    <property type="entry name" value="Amidohydro_1"/>
    <property type="match status" value="1"/>
</dbReference>
<dbReference type="EC" id="3.4.19.-" evidence="1"/>
<feature type="binding site" evidence="3">
    <location>
        <position position="228"/>
    </location>
    <ligand>
        <name>substrate</name>
    </ligand>
</feature>
<comment type="caution">
    <text evidence="7">The sequence shown here is derived from an EMBL/GenBank/DDBJ whole genome shotgun (WGS) entry which is preliminary data.</text>
</comment>
<comment type="subcellular location">
    <subcellularLocation>
        <location evidence="1">Cytoplasm</location>
    </subcellularLocation>
</comment>
<dbReference type="InterPro" id="IPR006680">
    <property type="entry name" value="Amidohydro-rel"/>
</dbReference>
<protein>
    <recommendedName>
        <fullName evidence="1">Isoaspartyl dipeptidase</fullName>
        <ecNumber evidence="1">3.4.19.-</ecNumber>
    </recommendedName>
</protein>
<feature type="binding site" evidence="4">
    <location>
        <position position="225"/>
    </location>
    <ligand>
        <name>Zn(2+)</name>
        <dbReference type="ChEBI" id="CHEBI:29105"/>
        <label>2</label>
        <note>catalytic</note>
    </ligand>
</feature>
<dbReference type="GO" id="GO:0016810">
    <property type="term" value="F:hydrolase activity, acting on carbon-nitrogen (but not peptide) bonds"/>
    <property type="evidence" value="ECO:0007669"/>
    <property type="project" value="InterPro"/>
</dbReference>
<dbReference type="NCBIfam" id="TIGR01975">
    <property type="entry name" value="isoAsp_dipep"/>
    <property type="match status" value="1"/>
</dbReference>
<organism evidence="7 8">
    <name type="scientific">Edwardsiella tarda ATCC 23685</name>
    <dbReference type="NCBI Taxonomy" id="500638"/>
    <lineage>
        <taxon>Bacteria</taxon>
        <taxon>Pseudomonadati</taxon>
        <taxon>Pseudomonadota</taxon>
        <taxon>Gammaproteobacteria</taxon>
        <taxon>Enterobacterales</taxon>
        <taxon>Hafniaceae</taxon>
        <taxon>Edwardsiella</taxon>
    </lineage>
</organism>
<feature type="binding site" evidence="4">
    <location>
        <position position="197"/>
    </location>
    <ligand>
        <name>Zn(2+)</name>
        <dbReference type="ChEBI" id="CHEBI:29105"/>
        <label>2</label>
        <note>catalytic</note>
    </ligand>
</feature>
<evidence type="ECO:0000256" key="3">
    <source>
        <dbReference type="PIRSR" id="PIRSR001238-2"/>
    </source>
</evidence>
<dbReference type="GO" id="GO:0006508">
    <property type="term" value="P:proteolysis"/>
    <property type="evidence" value="ECO:0007669"/>
    <property type="project" value="UniProtKB-KW"/>
</dbReference>
<evidence type="ECO:0000259" key="6">
    <source>
        <dbReference type="Pfam" id="PF01979"/>
    </source>
</evidence>
<comment type="cofactor">
    <cofactor evidence="1 4">
        <name>Zn(2+)</name>
        <dbReference type="ChEBI" id="CHEBI:29105"/>
    </cofactor>
    <text evidence="1 4">Binds 2 Zn(2+) ions per subunit.</text>
</comment>
<dbReference type="PANTHER" id="PTHR11647">
    <property type="entry name" value="HYDRANTOINASE/DIHYDROPYRIMIDINASE FAMILY MEMBER"/>
    <property type="match status" value="1"/>
</dbReference>
<evidence type="ECO:0000313" key="8">
    <source>
        <dbReference type="Proteomes" id="UP000003692"/>
    </source>
</evidence>
<feature type="binding site" description="via carbamate group" evidence="4">
    <location>
        <position position="158"/>
    </location>
    <ligand>
        <name>Zn(2+)</name>
        <dbReference type="ChEBI" id="CHEBI:29105"/>
        <label>1</label>
        <note>catalytic</note>
    </ligand>
</feature>
<comment type="PTM">
    <text evidence="1">Carboxylation allows a single lysine to coordinate two zinc ions.</text>
</comment>
<feature type="binding site" evidence="3">
    <location>
        <position position="102"/>
    </location>
    <ligand>
        <name>substrate</name>
    </ligand>
</feature>
<proteinExistence type="inferred from homology"/>
<accession>D4F449</accession>
<dbReference type="GO" id="GO:0005737">
    <property type="term" value="C:cytoplasm"/>
    <property type="evidence" value="ECO:0007669"/>
    <property type="project" value="UniProtKB-SubCell"/>
</dbReference>
<evidence type="ECO:0000256" key="5">
    <source>
        <dbReference type="PIRSR" id="PIRSR001238-50"/>
    </source>
</evidence>
<dbReference type="HOGENOM" id="CLU_058216_0_0_6"/>
<dbReference type="InterPro" id="IPR050378">
    <property type="entry name" value="Metallo-dep_Hydrolases_sf"/>
</dbReference>
<evidence type="ECO:0000256" key="1">
    <source>
        <dbReference type="PIRNR" id="PIRNR001238"/>
    </source>
</evidence>
<dbReference type="SUPFAM" id="SSF51556">
    <property type="entry name" value="Metallo-dependent hydrolases"/>
    <property type="match status" value="1"/>
</dbReference>
<dbReference type="Proteomes" id="UP000003692">
    <property type="component" value="Unassembled WGS sequence"/>
</dbReference>
<keyword evidence="1" id="KW-0482">Metalloprotease</keyword>
<dbReference type="GO" id="GO:0008798">
    <property type="term" value="F:beta-aspartyl-peptidase activity"/>
    <property type="evidence" value="ECO:0007669"/>
    <property type="project" value="InterPro"/>
</dbReference>
<keyword evidence="1 7" id="KW-0378">Hydrolase</keyword>
<dbReference type="InterPro" id="IPR010229">
    <property type="entry name" value="Pept_M38_dipep"/>
</dbReference>
<evidence type="ECO:0000256" key="4">
    <source>
        <dbReference type="PIRSR" id="PIRSR001238-3"/>
    </source>
</evidence>
<feature type="binding site" evidence="3">
    <location>
        <position position="284"/>
    </location>
    <ligand>
        <name>substrate</name>
    </ligand>
</feature>
<dbReference type="Gene3D" id="2.30.40.10">
    <property type="entry name" value="Urease, subunit C, domain 1"/>
    <property type="match status" value="1"/>
</dbReference>